<keyword evidence="2" id="KW-1185">Reference proteome</keyword>
<evidence type="ECO:0000313" key="2">
    <source>
        <dbReference type="Proteomes" id="UP001060215"/>
    </source>
</evidence>
<comment type="caution">
    <text evidence="1">The sequence shown here is derived from an EMBL/GenBank/DDBJ whole genome shotgun (WGS) entry which is preliminary data.</text>
</comment>
<organism evidence="1 2">
    <name type="scientific">Camellia lanceoleosa</name>
    <dbReference type="NCBI Taxonomy" id="1840588"/>
    <lineage>
        <taxon>Eukaryota</taxon>
        <taxon>Viridiplantae</taxon>
        <taxon>Streptophyta</taxon>
        <taxon>Embryophyta</taxon>
        <taxon>Tracheophyta</taxon>
        <taxon>Spermatophyta</taxon>
        <taxon>Magnoliopsida</taxon>
        <taxon>eudicotyledons</taxon>
        <taxon>Gunneridae</taxon>
        <taxon>Pentapetalae</taxon>
        <taxon>asterids</taxon>
        <taxon>Ericales</taxon>
        <taxon>Theaceae</taxon>
        <taxon>Camellia</taxon>
    </lineage>
</organism>
<reference evidence="1 2" key="1">
    <citation type="journal article" date="2022" name="Plant J.">
        <title>Chromosome-level genome of Camellia lanceoleosa provides a valuable resource for understanding genome evolution and self-incompatibility.</title>
        <authorList>
            <person name="Gong W."/>
            <person name="Xiao S."/>
            <person name="Wang L."/>
            <person name="Liao Z."/>
            <person name="Chang Y."/>
            <person name="Mo W."/>
            <person name="Hu G."/>
            <person name="Li W."/>
            <person name="Zhao G."/>
            <person name="Zhu H."/>
            <person name="Hu X."/>
            <person name="Ji K."/>
            <person name="Xiang X."/>
            <person name="Song Q."/>
            <person name="Yuan D."/>
            <person name="Jin S."/>
            <person name="Zhang L."/>
        </authorList>
    </citation>
    <scope>NUCLEOTIDE SEQUENCE [LARGE SCALE GENOMIC DNA]</scope>
    <source>
        <strain evidence="1">SQ_2022a</strain>
    </source>
</reference>
<evidence type="ECO:0000313" key="1">
    <source>
        <dbReference type="EMBL" id="KAI8011896.1"/>
    </source>
</evidence>
<accession>A0ACC0HFH2</accession>
<dbReference type="EMBL" id="CM045762">
    <property type="protein sequence ID" value="KAI8011896.1"/>
    <property type="molecule type" value="Genomic_DNA"/>
</dbReference>
<protein>
    <submittedName>
        <fullName evidence="1">Uncharacterized protein</fullName>
    </submittedName>
</protein>
<name>A0ACC0HFH2_9ERIC</name>
<dbReference type="Proteomes" id="UP001060215">
    <property type="component" value="Chromosome 5"/>
</dbReference>
<sequence length="80" mass="9325">MSQLLWILTSLYGPTVRLMSQLYRLRTRESTVYLYGRLFMGQLFAFMAAPLWVNCLPLWPSLYGSTVFVRANECITYAYA</sequence>
<proteinExistence type="predicted"/>
<gene>
    <name evidence="1" type="ORF">LOK49_LG06G01720</name>
</gene>